<feature type="region of interest" description="Disordered" evidence="1">
    <location>
        <begin position="1"/>
        <end position="49"/>
    </location>
</feature>
<accession>A0A972F9U9</accession>
<reference evidence="2" key="1">
    <citation type="submission" date="2019-12" db="EMBL/GenBank/DDBJ databases">
        <title>Comparative genomics gives insights into the taxonomy of the Azoarcus-Aromatoleum group and reveals separate origins of nif in the plant-associated Azoarcus and non-plant-associated Aromatoleum sub-groups.</title>
        <authorList>
            <person name="Lafos M."/>
            <person name="Maluk M."/>
            <person name="Batista M."/>
            <person name="Junghare M."/>
            <person name="Carmona M."/>
            <person name="Faoro H."/>
            <person name="Cruz L.M."/>
            <person name="Battistoni F."/>
            <person name="De Souza E."/>
            <person name="Pedrosa F."/>
            <person name="Chen W.-M."/>
            <person name="Poole P.S."/>
            <person name="Dixon R.A."/>
            <person name="James E.K."/>
        </authorList>
    </citation>
    <scope>NUCLEOTIDE SEQUENCE</scope>
    <source>
        <strain evidence="2">NSC3</strain>
    </source>
</reference>
<dbReference type="AlphaFoldDB" id="A0A972F9U9"/>
<sequence length="706" mass="77593">MNQREISVGQPSCEMQDGMQPAQNGTGAMLPPSQGGSGDDPVKTAPAAPQPERWGCLPAALRDRPQWVLAGADKRPLTADGRAASTDPSTWTDFDTACRAAAAKGLHIGYMLHESDPFACIDLDVKDETPKVHIERFEKIVAAFDSYTERSRSGKGLHVWVEGKIGKGRKRDGVEVYSQERFIICTGDTYIDRPVANRQELLGKLASEMRPSACTEIQLDGDDAPDWSLAAYAAQDAGELGRLFAGDWQGRYPSQSEADLALVKLLLPHADSSRECWLTFRLSKLGERDKAGRLDYARTTLSLAAQHLANDAAHVQHGQQIAQSLFWRDSTQHGNPRHFRLLRDDDLDQLPSLRWMVKRIIPHAGVGAIYGDSGTYKSFLTLDLLAHIANGQEWFGRKVIAAPAVYVPFEGQGGIPARVAAWRIAQARRRNPDALLIASPGNERSNVAVIMEPMNLREQADRDKLVQTLTECGWAGGVLCIDTLAHAANGIDENSSEMGEMIAIFRELQHRLGGVILIIHHSGKSQERGMRGWSGLHAAMDFVIECQRDKTNSKTEAKFVLTKVKDGSDGLSFAFAMQPVTLGMDDDGDEISSLIVCPMTNEGQPVGSAKQTRKGINAIDAETAAADDKFIYQWVTNEVIDGRFPSKNSLKGQLPDMKVTYEITQDRVTAAIERLIAEESLMIERELKSPNGNVWIRPIDPPQVAK</sequence>
<dbReference type="EMBL" id="WTVM01000190">
    <property type="protein sequence ID" value="NMG05021.1"/>
    <property type="molecule type" value="Genomic_DNA"/>
</dbReference>
<dbReference type="InterPro" id="IPR027417">
    <property type="entry name" value="P-loop_NTPase"/>
</dbReference>
<dbReference type="Gene3D" id="3.40.50.300">
    <property type="entry name" value="P-loop containing nucleotide triphosphate hydrolases"/>
    <property type="match status" value="1"/>
</dbReference>
<name>A0A972F9U9_9RHOO</name>
<comment type="caution">
    <text evidence="2">The sequence shown here is derived from an EMBL/GenBank/DDBJ whole genome shotgun (WGS) entry which is preliminary data.</text>
</comment>
<keyword evidence="3" id="KW-1185">Reference proteome</keyword>
<gene>
    <name evidence="2" type="ORF">GPA21_18910</name>
</gene>
<evidence type="ECO:0000256" key="1">
    <source>
        <dbReference type="SAM" id="MobiDB-lite"/>
    </source>
</evidence>
<evidence type="ECO:0000313" key="2">
    <source>
        <dbReference type="EMBL" id="NMG05021.1"/>
    </source>
</evidence>
<dbReference type="Pfam" id="PF13481">
    <property type="entry name" value="AAA_25"/>
    <property type="match status" value="1"/>
</dbReference>
<protein>
    <submittedName>
        <fullName evidence="2">AAA family ATPase</fullName>
    </submittedName>
</protein>
<evidence type="ECO:0000313" key="3">
    <source>
        <dbReference type="Proteomes" id="UP000599523"/>
    </source>
</evidence>
<proteinExistence type="predicted"/>
<dbReference type="SUPFAM" id="SSF52540">
    <property type="entry name" value="P-loop containing nucleoside triphosphate hydrolases"/>
    <property type="match status" value="1"/>
</dbReference>
<dbReference type="Proteomes" id="UP000599523">
    <property type="component" value="Unassembled WGS sequence"/>
</dbReference>
<dbReference type="RefSeq" id="WP_168989640.1">
    <property type="nucleotide sequence ID" value="NZ_CAWPHM010000100.1"/>
</dbReference>
<organism evidence="2 3">
    <name type="scientific">Azoarcus taiwanensis</name>
    <dbReference type="NCBI Taxonomy" id="666964"/>
    <lineage>
        <taxon>Bacteria</taxon>
        <taxon>Pseudomonadati</taxon>
        <taxon>Pseudomonadota</taxon>
        <taxon>Betaproteobacteria</taxon>
        <taxon>Rhodocyclales</taxon>
        <taxon>Zoogloeaceae</taxon>
        <taxon>Azoarcus</taxon>
    </lineage>
</organism>